<comment type="caution">
    <text evidence="9">The sequence shown here is derived from an EMBL/GenBank/DDBJ whole genome shotgun (WGS) entry which is preliminary data.</text>
</comment>
<dbReference type="RefSeq" id="WP_350720833.1">
    <property type="nucleotide sequence ID" value="NZ_JBEPCO010000021.1"/>
</dbReference>
<dbReference type="CDD" id="cd06171">
    <property type="entry name" value="Sigma70_r4"/>
    <property type="match status" value="1"/>
</dbReference>
<dbReference type="Pfam" id="PF04545">
    <property type="entry name" value="Sigma70_r4"/>
    <property type="match status" value="1"/>
</dbReference>
<evidence type="ECO:0000256" key="5">
    <source>
        <dbReference type="ARBA" id="ARBA00023163"/>
    </source>
</evidence>
<evidence type="ECO:0000259" key="8">
    <source>
        <dbReference type="Pfam" id="PF04545"/>
    </source>
</evidence>
<dbReference type="InterPro" id="IPR014284">
    <property type="entry name" value="RNA_pol_sigma-70_dom"/>
</dbReference>
<dbReference type="PANTHER" id="PTHR43133">
    <property type="entry name" value="RNA POLYMERASE ECF-TYPE SIGMA FACTO"/>
    <property type="match status" value="1"/>
</dbReference>
<evidence type="ECO:0000256" key="4">
    <source>
        <dbReference type="ARBA" id="ARBA00023125"/>
    </source>
</evidence>
<evidence type="ECO:0000256" key="1">
    <source>
        <dbReference type="ARBA" id="ARBA00010641"/>
    </source>
</evidence>
<name>A0ABV1VJU9_9ACTN</name>
<dbReference type="SUPFAM" id="SSF88659">
    <property type="entry name" value="Sigma3 and sigma4 domains of RNA polymerase sigma factors"/>
    <property type="match status" value="1"/>
</dbReference>
<dbReference type="Gene3D" id="1.10.1740.10">
    <property type="match status" value="1"/>
</dbReference>
<feature type="region of interest" description="Disordered" evidence="6">
    <location>
        <begin position="197"/>
        <end position="222"/>
    </location>
</feature>
<dbReference type="Gene3D" id="1.10.10.10">
    <property type="entry name" value="Winged helix-like DNA-binding domain superfamily/Winged helix DNA-binding domain"/>
    <property type="match status" value="1"/>
</dbReference>
<evidence type="ECO:0000259" key="7">
    <source>
        <dbReference type="Pfam" id="PF04542"/>
    </source>
</evidence>
<keyword evidence="2" id="KW-0805">Transcription regulation</keyword>
<dbReference type="InterPro" id="IPR007630">
    <property type="entry name" value="RNA_pol_sigma70_r4"/>
</dbReference>
<sequence length="222" mass="24395">MTTHTRCTDTPTPAAQENRYDEELARGLLAADEHAFAAVYRRWGSLVHGMATRSLGDTHEAEDVTQQVFLGAWRGRNGYRPEKGPLGGWLVGITRRKIVDALAARTRRLTLIDTVGHDADARRHDGSAPDDVLDRVLLADALSRLPPGQREVLCLAFYQDLTQAQIAEYTGLPLGTVKSHTRRGLLRLREAVELGLADGPVGQAPHGGCRRTHPRRPPGPNH</sequence>
<comment type="similarity">
    <text evidence="1">Belongs to the sigma-70 factor family. ECF subfamily.</text>
</comment>
<evidence type="ECO:0000256" key="3">
    <source>
        <dbReference type="ARBA" id="ARBA00023082"/>
    </source>
</evidence>
<keyword evidence="10" id="KW-1185">Reference proteome</keyword>
<dbReference type="InterPro" id="IPR013324">
    <property type="entry name" value="RNA_pol_sigma_r3/r4-like"/>
</dbReference>
<feature type="domain" description="RNA polymerase sigma-70 region 4" evidence="8">
    <location>
        <begin position="141"/>
        <end position="190"/>
    </location>
</feature>
<dbReference type="InterPro" id="IPR013325">
    <property type="entry name" value="RNA_pol_sigma_r2"/>
</dbReference>
<evidence type="ECO:0000256" key="6">
    <source>
        <dbReference type="SAM" id="MobiDB-lite"/>
    </source>
</evidence>
<feature type="domain" description="RNA polymerase sigma-70 region 2" evidence="7">
    <location>
        <begin position="40"/>
        <end position="107"/>
    </location>
</feature>
<evidence type="ECO:0000313" key="9">
    <source>
        <dbReference type="EMBL" id="MER6906768.1"/>
    </source>
</evidence>
<dbReference type="InterPro" id="IPR039425">
    <property type="entry name" value="RNA_pol_sigma-70-like"/>
</dbReference>
<evidence type="ECO:0000313" key="10">
    <source>
        <dbReference type="Proteomes" id="UP001490330"/>
    </source>
</evidence>
<dbReference type="SUPFAM" id="SSF88946">
    <property type="entry name" value="Sigma2 domain of RNA polymerase sigma factors"/>
    <property type="match status" value="1"/>
</dbReference>
<protein>
    <submittedName>
        <fullName evidence="9">Sigma-70 family RNA polymerase sigma factor</fullName>
    </submittedName>
</protein>
<organism evidence="9 10">
    <name type="scientific">Streptomyces flaveolus</name>
    <dbReference type="NCBI Taxonomy" id="67297"/>
    <lineage>
        <taxon>Bacteria</taxon>
        <taxon>Bacillati</taxon>
        <taxon>Actinomycetota</taxon>
        <taxon>Actinomycetes</taxon>
        <taxon>Kitasatosporales</taxon>
        <taxon>Streptomycetaceae</taxon>
        <taxon>Streptomyces</taxon>
    </lineage>
</organism>
<dbReference type="NCBIfam" id="TIGR02937">
    <property type="entry name" value="sigma70-ECF"/>
    <property type="match status" value="1"/>
</dbReference>
<gene>
    <name evidence="9" type="ORF">ABT322_24125</name>
</gene>
<dbReference type="Proteomes" id="UP001490330">
    <property type="component" value="Unassembled WGS sequence"/>
</dbReference>
<proteinExistence type="inferred from homology"/>
<dbReference type="Pfam" id="PF04542">
    <property type="entry name" value="Sigma70_r2"/>
    <property type="match status" value="1"/>
</dbReference>
<keyword evidence="5" id="KW-0804">Transcription</keyword>
<reference evidence="9 10" key="1">
    <citation type="submission" date="2024-06" db="EMBL/GenBank/DDBJ databases">
        <title>The Natural Products Discovery Center: Release of the First 8490 Sequenced Strains for Exploring Actinobacteria Biosynthetic Diversity.</title>
        <authorList>
            <person name="Kalkreuter E."/>
            <person name="Kautsar S.A."/>
            <person name="Yang D."/>
            <person name="Bader C.D."/>
            <person name="Teijaro C.N."/>
            <person name="Fluegel L."/>
            <person name="Davis C.M."/>
            <person name="Simpson J.R."/>
            <person name="Lauterbach L."/>
            <person name="Steele A.D."/>
            <person name="Gui C."/>
            <person name="Meng S."/>
            <person name="Li G."/>
            <person name="Viehrig K."/>
            <person name="Ye F."/>
            <person name="Su P."/>
            <person name="Kiefer A.F."/>
            <person name="Nichols A."/>
            <person name="Cepeda A.J."/>
            <person name="Yan W."/>
            <person name="Fan B."/>
            <person name="Jiang Y."/>
            <person name="Adhikari A."/>
            <person name="Zheng C.-J."/>
            <person name="Schuster L."/>
            <person name="Cowan T.M."/>
            <person name="Smanski M.J."/>
            <person name="Chevrette M.G."/>
            <person name="De Carvalho L.P.S."/>
            <person name="Shen B."/>
        </authorList>
    </citation>
    <scope>NUCLEOTIDE SEQUENCE [LARGE SCALE GENOMIC DNA]</scope>
    <source>
        <strain evidence="9 10">NPDC000632</strain>
    </source>
</reference>
<keyword evidence="3" id="KW-0731">Sigma factor</keyword>
<dbReference type="InterPro" id="IPR007627">
    <property type="entry name" value="RNA_pol_sigma70_r2"/>
</dbReference>
<evidence type="ECO:0000256" key="2">
    <source>
        <dbReference type="ARBA" id="ARBA00023015"/>
    </source>
</evidence>
<dbReference type="EMBL" id="JBEPCV010000025">
    <property type="protein sequence ID" value="MER6906768.1"/>
    <property type="molecule type" value="Genomic_DNA"/>
</dbReference>
<dbReference type="PANTHER" id="PTHR43133:SF62">
    <property type="entry name" value="RNA POLYMERASE SIGMA FACTOR SIGZ"/>
    <property type="match status" value="1"/>
</dbReference>
<dbReference type="InterPro" id="IPR036388">
    <property type="entry name" value="WH-like_DNA-bd_sf"/>
</dbReference>
<accession>A0ABV1VJU9</accession>
<keyword evidence="4" id="KW-0238">DNA-binding</keyword>